<dbReference type="PANTHER" id="PTHR46979">
    <property type="entry name" value="SORTING NEXIN-41"/>
    <property type="match status" value="1"/>
</dbReference>
<sequence>MWNDEDNNPYGTSFDRRDSQTSSSANPVSPTSREYGVFEPPHTPSSGSDDDHLSHPHFDHDAGNTDDEAIVREDTPPRRKPGGYDSRIEQILYENPDMPIMITDAGKSMESGGRYIVYTIRTGDLEVRRRYSEFASLRDALTRLHPTLVIPPIPEKHTMADYAANPTSAKQDQQIIDLRKRMLTVFLNRCRRMDDIRTDGVWWRFLDPNSSWSEVLHSHPIASIPKSVLKAPPWTQQTRLQHTISYRFPQLQQGLGLQQELDPYFIAYEASIKELEQLLTGPMEKVNRRTLSHLSSLAADLCELGSRYNAFALSEQAPSLGPAIERVGQAADLSYIATEELSGSLGASFAEPMRENAQFAGVVRNVLRYRVLKRVQQDLTTEELNKKRALLDQLERSEAEARRIEQYLSSSQQISPPRRSASMREPPTQHRRDGGQDDTESIDSDFPLPMIFGPLRHAVQGVVDVDPERTRRDTIGKTRESIGQLEQAQIASERDVKEASGSVLKDLKRFQKDKEEDLRRYMLAYARSQIEWARKSKLQWEEARAEVEKIDEN</sequence>
<gene>
    <name evidence="11" type="ORF">PT974_08505</name>
</gene>
<dbReference type="InterPro" id="IPR001683">
    <property type="entry name" value="PX_dom"/>
</dbReference>
<keyword evidence="12" id="KW-1185">Reference proteome</keyword>
<feature type="compositionally biased region" description="Polar residues" evidence="9">
    <location>
        <begin position="20"/>
        <end position="32"/>
    </location>
</feature>
<organism evidence="11 12">
    <name type="scientific">Cladobotryum mycophilum</name>
    <dbReference type="NCBI Taxonomy" id="491253"/>
    <lineage>
        <taxon>Eukaryota</taxon>
        <taxon>Fungi</taxon>
        <taxon>Dikarya</taxon>
        <taxon>Ascomycota</taxon>
        <taxon>Pezizomycotina</taxon>
        <taxon>Sordariomycetes</taxon>
        <taxon>Hypocreomycetidae</taxon>
        <taxon>Hypocreales</taxon>
        <taxon>Hypocreaceae</taxon>
        <taxon>Cladobotryum</taxon>
    </lineage>
</organism>
<dbReference type="EMBL" id="JAVFKD010000014">
    <property type="protein sequence ID" value="KAK5990239.1"/>
    <property type="molecule type" value="Genomic_DNA"/>
</dbReference>
<dbReference type="SUPFAM" id="SSF64268">
    <property type="entry name" value="PX domain"/>
    <property type="match status" value="1"/>
</dbReference>
<evidence type="ECO:0000256" key="3">
    <source>
        <dbReference type="ARBA" id="ARBA00022448"/>
    </source>
</evidence>
<dbReference type="InterPro" id="IPR051079">
    <property type="entry name" value="Sorting_Nexin_Autophagy"/>
</dbReference>
<reference evidence="11 12" key="1">
    <citation type="submission" date="2024-01" db="EMBL/GenBank/DDBJ databases">
        <title>Complete genome of Cladobotryum mycophilum ATHUM6906.</title>
        <authorList>
            <person name="Christinaki A.C."/>
            <person name="Myridakis A.I."/>
            <person name="Kouvelis V.N."/>
        </authorList>
    </citation>
    <scope>NUCLEOTIDE SEQUENCE [LARGE SCALE GENOMIC DNA]</scope>
    <source>
        <strain evidence="11 12">ATHUM6906</strain>
    </source>
</reference>
<keyword evidence="8" id="KW-0472">Membrane</keyword>
<evidence type="ECO:0000256" key="5">
    <source>
        <dbReference type="ARBA" id="ARBA00022927"/>
    </source>
</evidence>
<dbReference type="Pfam" id="PF00787">
    <property type="entry name" value="PX"/>
    <property type="match status" value="1"/>
</dbReference>
<evidence type="ECO:0000256" key="1">
    <source>
        <dbReference type="ARBA" id="ARBA00004481"/>
    </source>
</evidence>
<comment type="similarity">
    <text evidence="2">Belongs to the sorting nexin family.</text>
</comment>
<keyword evidence="6" id="KW-0072">Autophagy</keyword>
<evidence type="ECO:0000259" key="10">
    <source>
        <dbReference type="PROSITE" id="PS50195"/>
    </source>
</evidence>
<dbReference type="Gene3D" id="1.20.1270.60">
    <property type="entry name" value="Arfaptin homology (AH) domain/BAR domain"/>
    <property type="match status" value="2"/>
</dbReference>
<dbReference type="CDD" id="cd06867">
    <property type="entry name" value="PX_SNX41_42"/>
    <property type="match status" value="1"/>
</dbReference>
<feature type="region of interest" description="Disordered" evidence="9">
    <location>
        <begin position="404"/>
        <end position="446"/>
    </location>
</feature>
<keyword evidence="3" id="KW-0813">Transport</keyword>
<dbReference type="InterPro" id="IPR036871">
    <property type="entry name" value="PX_dom_sf"/>
</dbReference>
<evidence type="ECO:0000256" key="9">
    <source>
        <dbReference type="SAM" id="MobiDB-lite"/>
    </source>
</evidence>
<proteinExistence type="inferred from homology"/>
<evidence type="ECO:0000313" key="12">
    <source>
        <dbReference type="Proteomes" id="UP001338125"/>
    </source>
</evidence>
<evidence type="ECO:0000256" key="8">
    <source>
        <dbReference type="ARBA" id="ARBA00023136"/>
    </source>
</evidence>
<dbReference type="InterPro" id="IPR044106">
    <property type="entry name" value="PX_Snx41/Atg20"/>
</dbReference>
<accession>A0ABR0SDL1</accession>
<dbReference type="SMART" id="SM00312">
    <property type="entry name" value="PX"/>
    <property type="match status" value="1"/>
</dbReference>
<dbReference type="Gene3D" id="3.30.1520.10">
    <property type="entry name" value="Phox-like domain"/>
    <property type="match status" value="1"/>
</dbReference>
<evidence type="ECO:0000313" key="11">
    <source>
        <dbReference type="EMBL" id="KAK5990239.1"/>
    </source>
</evidence>
<evidence type="ECO:0000256" key="4">
    <source>
        <dbReference type="ARBA" id="ARBA00022753"/>
    </source>
</evidence>
<dbReference type="PANTHER" id="PTHR46979:SF2">
    <property type="entry name" value="SORTING NEXIN-41"/>
    <property type="match status" value="1"/>
</dbReference>
<protein>
    <submittedName>
        <fullName evidence="11">Autophagy-related protein 20</fullName>
    </submittedName>
</protein>
<feature type="domain" description="PX" evidence="10">
    <location>
        <begin position="93"/>
        <end position="213"/>
    </location>
</feature>
<name>A0ABR0SDL1_9HYPO</name>
<comment type="subcellular location">
    <subcellularLocation>
        <location evidence="1">Endosome membrane</location>
        <topology evidence="1">Peripheral membrane protein</topology>
    </subcellularLocation>
</comment>
<feature type="region of interest" description="Disordered" evidence="9">
    <location>
        <begin position="1"/>
        <end position="86"/>
    </location>
</feature>
<evidence type="ECO:0000256" key="6">
    <source>
        <dbReference type="ARBA" id="ARBA00023006"/>
    </source>
</evidence>
<comment type="caution">
    <text evidence="11">The sequence shown here is derived from an EMBL/GenBank/DDBJ whole genome shotgun (WGS) entry which is preliminary data.</text>
</comment>
<keyword evidence="5" id="KW-0653">Protein transport</keyword>
<evidence type="ECO:0000256" key="7">
    <source>
        <dbReference type="ARBA" id="ARBA00023121"/>
    </source>
</evidence>
<keyword evidence="4" id="KW-0967">Endosome</keyword>
<evidence type="ECO:0000256" key="2">
    <source>
        <dbReference type="ARBA" id="ARBA00010883"/>
    </source>
</evidence>
<keyword evidence="7" id="KW-0446">Lipid-binding</keyword>
<dbReference type="InterPro" id="IPR027267">
    <property type="entry name" value="AH/BAR_dom_sf"/>
</dbReference>
<feature type="compositionally biased region" description="Low complexity" evidence="9">
    <location>
        <begin position="409"/>
        <end position="420"/>
    </location>
</feature>
<dbReference type="PROSITE" id="PS50195">
    <property type="entry name" value="PX"/>
    <property type="match status" value="1"/>
</dbReference>
<dbReference type="Proteomes" id="UP001338125">
    <property type="component" value="Unassembled WGS sequence"/>
</dbReference>
<feature type="compositionally biased region" description="Basic and acidic residues" evidence="9">
    <location>
        <begin position="49"/>
        <end position="77"/>
    </location>
</feature>